<reference evidence="3 4" key="1">
    <citation type="submission" date="2015-07" db="EMBL/GenBank/DDBJ databases">
        <title>The genome of Eufriesea mexicana.</title>
        <authorList>
            <person name="Pan H."/>
            <person name="Kapheim K."/>
        </authorList>
    </citation>
    <scope>NUCLEOTIDE SEQUENCE [LARGE SCALE GENOMIC DNA]</scope>
    <source>
        <strain evidence="3">0111107269</strain>
        <tissue evidence="3">Whole body</tissue>
    </source>
</reference>
<feature type="chain" id="PRO_5016402781" description="Secreted protein" evidence="2">
    <location>
        <begin position="25"/>
        <end position="196"/>
    </location>
</feature>
<evidence type="ECO:0008006" key="5">
    <source>
        <dbReference type="Google" id="ProtNLM"/>
    </source>
</evidence>
<keyword evidence="2" id="KW-0732">Signal</keyword>
<accession>A0A310SIB2</accession>
<gene>
    <name evidence="3" type="ORF">WN48_04424</name>
</gene>
<feature type="region of interest" description="Disordered" evidence="1">
    <location>
        <begin position="136"/>
        <end position="196"/>
    </location>
</feature>
<evidence type="ECO:0000313" key="4">
    <source>
        <dbReference type="Proteomes" id="UP000250275"/>
    </source>
</evidence>
<feature type="compositionally biased region" description="Acidic residues" evidence="1">
    <location>
        <begin position="144"/>
        <end position="168"/>
    </location>
</feature>
<name>A0A310SIB2_9HYME</name>
<protein>
    <recommendedName>
        <fullName evidence="5">Secreted protein</fullName>
    </recommendedName>
</protein>
<evidence type="ECO:0000256" key="2">
    <source>
        <dbReference type="SAM" id="SignalP"/>
    </source>
</evidence>
<organism evidence="3 4">
    <name type="scientific">Eufriesea mexicana</name>
    <dbReference type="NCBI Taxonomy" id="516756"/>
    <lineage>
        <taxon>Eukaryota</taxon>
        <taxon>Metazoa</taxon>
        <taxon>Ecdysozoa</taxon>
        <taxon>Arthropoda</taxon>
        <taxon>Hexapoda</taxon>
        <taxon>Insecta</taxon>
        <taxon>Pterygota</taxon>
        <taxon>Neoptera</taxon>
        <taxon>Endopterygota</taxon>
        <taxon>Hymenoptera</taxon>
        <taxon>Apocrita</taxon>
        <taxon>Aculeata</taxon>
        <taxon>Apoidea</taxon>
        <taxon>Anthophila</taxon>
        <taxon>Apidae</taxon>
        <taxon>Eufriesea</taxon>
    </lineage>
</organism>
<feature type="signal peptide" evidence="2">
    <location>
        <begin position="1"/>
        <end position="24"/>
    </location>
</feature>
<sequence length="196" mass="22340">MLSHDLWLSRLLSLLLSTLDVIRHRLPNVGRRGADSRPHWRCCFTERIKQPTTRVNTAAIRVYVCHCGKTRLHPSPDAPVKYWRQVKGAVVTYRSTRRQTVEMERSTDGWPIILAWPLLARATHCGSATRAPCATQPDRRYLVVDDDNGDDDDEDEDNDDDEDDDVETTMDGSAREQHRGPEYSATQARQTTVHCG</sequence>
<proteinExistence type="predicted"/>
<evidence type="ECO:0000313" key="3">
    <source>
        <dbReference type="EMBL" id="OAD55653.1"/>
    </source>
</evidence>
<dbReference type="Proteomes" id="UP000250275">
    <property type="component" value="Unassembled WGS sequence"/>
</dbReference>
<dbReference type="AlphaFoldDB" id="A0A310SIB2"/>
<dbReference type="EMBL" id="KQ762629">
    <property type="protein sequence ID" value="OAD55653.1"/>
    <property type="molecule type" value="Genomic_DNA"/>
</dbReference>
<evidence type="ECO:0000256" key="1">
    <source>
        <dbReference type="SAM" id="MobiDB-lite"/>
    </source>
</evidence>
<feature type="compositionally biased region" description="Polar residues" evidence="1">
    <location>
        <begin position="184"/>
        <end position="196"/>
    </location>
</feature>
<keyword evidence="4" id="KW-1185">Reference proteome</keyword>